<dbReference type="InterPro" id="IPR017039">
    <property type="entry name" value="Virul_fac_BrkB"/>
</dbReference>
<evidence type="ECO:0000256" key="5">
    <source>
        <dbReference type="ARBA" id="ARBA00022989"/>
    </source>
</evidence>
<evidence type="ECO:0000256" key="4">
    <source>
        <dbReference type="ARBA" id="ARBA00022692"/>
    </source>
</evidence>
<dbReference type="PANTHER" id="PTHR30213:SF0">
    <property type="entry name" value="UPF0761 MEMBRANE PROTEIN YIHY"/>
    <property type="match status" value="1"/>
</dbReference>
<protein>
    <recommendedName>
        <fullName evidence="7">UPF0761 membrane protein D5018_15615</fullName>
    </recommendedName>
</protein>
<organism evidence="8 9">
    <name type="scientific">Parashewanella curva</name>
    <dbReference type="NCBI Taxonomy" id="2338552"/>
    <lineage>
        <taxon>Bacteria</taxon>
        <taxon>Pseudomonadati</taxon>
        <taxon>Pseudomonadota</taxon>
        <taxon>Gammaproteobacteria</taxon>
        <taxon>Alteromonadales</taxon>
        <taxon>Shewanellaceae</taxon>
        <taxon>Parashewanella</taxon>
    </lineage>
</organism>
<feature type="transmembrane region" description="Helical" evidence="7">
    <location>
        <begin position="43"/>
        <end position="68"/>
    </location>
</feature>
<comment type="caution">
    <text evidence="8">The sequence shown here is derived from an EMBL/GenBank/DDBJ whole genome shotgun (WGS) entry which is preliminary data.</text>
</comment>
<dbReference type="RefSeq" id="WP_121839933.1">
    <property type="nucleotide sequence ID" value="NZ_ML014805.1"/>
</dbReference>
<evidence type="ECO:0000256" key="6">
    <source>
        <dbReference type="ARBA" id="ARBA00023136"/>
    </source>
</evidence>
<proteinExistence type="inferred from homology"/>
<dbReference type="Proteomes" id="UP000281474">
    <property type="component" value="Unassembled WGS sequence"/>
</dbReference>
<keyword evidence="9" id="KW-1185">Reference proteome</keyword>
<evidence type="ECO:0000256" key="3">
    <source>
        <dbReference type="ARBA" id="ARBA00022519"/>
    </source>
</evidence>
<dbReference type="NCBIfam" id="TIGR00765">
    <property type="entry name" value="yihY_not_rbn"/>
    <property type="match status" value="1"/>
</dbReference>
<evidence type="ECO:0000313" key="8">
    <source>
        <dbReference type="EMBL" id="RLV58773.1"/>
    </source>
</evidence>
<keyword evidence="4 7" id="KW-0812">Transmembrane</keyword>
<feature type="transmembrane region" description="Helical" evidence="7">
    <location>
        <begin position="181"/>
        <end position="201"/>
    </location>
</feature>
<dbReference type="Pfam" id="PF03631">
    <property type="entry name" value="Virul_fac_BrkB"/>
    <property type="match status" value="1"/>
</dbReference>
<name>A0A3L8PW03_9GAMM</name>
<keyword evidence="2 7" id="KW-1003">Cell membrane</keyword>
<dbReference type="EMBL" id="QZEI01000056">
    <property type="protein sequence ID" value="RLV58773.1"/>
    <property type="molecule type" value="Genomic_DNA"/>
</dbReference>
<comment type="caution">
    <text evidence="7">Lacks conserved residue(s) required for the propagation of feature annotation.</text>
</comment>
<dbReference type="GO" id="GO:0005886">
    <property type="term" value="C:plasma membrane"/>
    <property type="evidence" value="ECO:0007669"/>
    <property type="project" value="UniProtKB-SubCell"/>
</dbReference>
<dbReference type="PIRSF" id="PIRSF035875">
    <property type="entry name" value="RNase_BN"/>
    <property type="match status" value="1"/>
</dbReference>
<feature type="transmembrane region" description="Helical" evidence="7">
    <location>
        <begin position="254"/>
        <end position="275"/>
    </location>
</feature>
<sequence>MNGFKPLSALPQQLSFLKTFTSFLVHLFNRFKQDHVNIVAGHLTYVTLLSLVPIVAVMMSMLSIFPVFQGVRELIEEFIYHNFLPSANDVIQSNINKFVSNASKGTTIGIMVLVVVALMLISTVDRTLNRIWRIKKKRRWAISFSMYWMVLTLGPIFVGASLAATSYLISLKFFNDPQVAPFFVSNLPMLFSFAAFFMLYLTVPNTHVHWKHGLIGAACSSFLFEAGKKLFAFYLTHFPSYEAIYGTLATIPILFVWVYISWMIVLLGALITASLPEFFNQLQEKQNESHHSTSKPCEG</sequence>
<keyword evidence="6 7" id="KW-0472">Membrane</keyword>
<reference evidence="8 9" key="1">
    <citation type="submission" date="2018-09" db="EMBL/GenBank/DDBJ databases">
        <title>Phylogeny of the Shewanellaceae, and recommendation for two new genera, Pseudoshewanella and Parashewanella.</title>
        <authorList>
            <person name="Wang G."/>
        </authorList>
    </citation>
    <scope>NUCLEOTIDE SEQUENCE [LARGE SCALE GENOMIC DNA]</scope>
    <source>
        <strain evidence="8 9">C51</strain>
    </source>
</reference>
<feature type="transmembrane region" description="Helical" evidence="7">
    <location>
        <begin position="145"/>
        <end position="169"/>
    </location>
</feature>
<dbReference type="OrthoDB" id="9808671at2"/>
<feature type="transmembrane region" description="Helical" evidence="7">
    <location>
        <begin position="106"/>
        <end position="124"/>
    </location>
</feature>
<keyword evidence="3" id="KW-0997">Cell inner membrane</keyword>
<dbReference type="HAMAP" id="MF_00672">
    <property type="entry name" value="UPF0761"/>
    <property type="match status" value="1"/>
</dbReference>
<accession>A0A3L8PW03</accession>
<gene>
    <name evidence="8" type="ORF">D5018_15615</name>
</gene>
<keyword evidence="5 7" id="KW-1133">Transmembrane helix</keyword>
<comment type="subcellular location">
    <subcellularLocation>
        <location evidence="1 7">Cell membrane</location>
        <topology evidence="1 7">Multi-pass membrane protein</topology>
    </subcellularLocation>
</comment>
<dbReference type="PANTHER" id="PTHR30213">
    <property type="entry name" value="INNER MEMBRANE PROTEIN YHJD"/>
    <property type="match status" value="1"/>
</dbReference>
<evidence type="ECO:0000256" key="2">
    <source>
        <dbReference type="ARBA" id="ARBA00022475"/>
    </source>
</evidence>
<dbReference type="InterPro" id="IPR023679">
    <property type="entry name" value="UPF0761_bac"/>
</dbReference>
<evidence type="ECO:0000256" key="7">
    <source>
        <dbReference type="HAMAP-Rule" id="MF_00672"/>
    </source>
</evidence>
<evidence type="ECO:0000313" key="9">
    <source>
        <dbReference type="Proteomes" id="UP000281474"/>
    </source>
</evidence>
<comment type="similarity">
    <text evidence="7">Belongs to the UPF0761 family.</text>
</comment>
<dbReference type="AlphaFoldDB" id="A0A3L8PW03"/>
<evidence type="ECO:0000256" key="1">
    <source>
        <dbReference type="ARBA" id="ARBA00004651"/>
    </source>
</evidence>
<dbReference type="NCBIfam" id="NF002457">
    <property type="entry name" value="PRK01637.1"/>
    <property type="match status" value="1"/>
</dbReference>